<keyword evidence="3" id="KW-1185">Reference proteome</keyword>
<accession>S8EII5</accession>
<dbReference type="GO" id="GO:0008168">
    <property type="term" value="F:methyltransferase activity"/>
    <property type="evidence" value="ECO:0007669"/>
    <property type="project" value="TreeGrafter"/>
</dbReference>
<gene>
    <name evidence="2" type="ORF">FOMPIDRAFT_1022157</name>
</gene>
<evidence type="ECO:0000313" key="2">
    <source>
        <dbReference type="EMBL" id="EPT04078.1"/>
    </source>
</evidence>
<evidence type="ECO:0000313" key="3">
    <source>
        <dbReference type="Proteomes" id="UP000015241"/>
    </source>
</evidence>
<protein>
    <recommendedName>
        <fullName evidence="1">Methyltransferase domain-containing protein</fullName>
    </recommendedName>
</protein>
<dbReference type="STRING" id="743788.S8EII5"/>
<dbReference type="InterPro" id="IPR025714">
    <property type="entry name" value="Methyltranfer_dom"/>
</dbReference>
<dbReference type="OrthoDB" id="10017101at2759"/>
<dbReference type="PANTHER" id="PTHR43591">
    <property type="entry name" value="METHYLTRANSFERASE"/>
    <property type="match status" value="1"/>
</dbReference>
<dbReference type="EMBL" id="KE504128">
    <property type="protein sequence ID" value="EPT04078.1"/>
    <property type="molecule type" value="Genomic_DNA"/>
</dbReference>
<dbReference type="Proteomes" id="UP000015241">
    <property type="component" value="Unassembled WGS sequence"/>
</dbReference>
<dbReference type="InterPro" id="IPR029063">
    <property type="entry name" value="SAM-dependent_MTases_sf"/>
</dbReference>
<dbReference type="eggNOG" id="KOG1269">
    <property type="taxonomic scope" value="Eukaryota"/>
</dbReference>
<dbReference type="Pfam" id="PF13847">
    <property type="entry name" value="Methyltransf_31"/>
    <property type="match status" value="1"/>
</dbReference>
<dbReference type="Gene3D" id="3.40.50.150">
    <property type="entry name" value="Vaccinia Virus protein VP39"/>
    <property type="match status" value="1"/>
</dbReference>
<dbReference type="FunCoup" id="S8EII5">
    <property type="interactions" value="3"/>
</dbReference>
<dbReference type="PANTHER" id="PTHR43591:SF24">
    <property type="entry name" value="2-METHOXY-6-POLYPRENYL-1,4-BENZOQUINOL METHYLASE, MITOCHONDRIAL"/>
    <property type="match status" value="1"/>
</dbReference>
<dbReference type="AlphaFoldDB" id="S8EII5"/>
<sequence>MASAPTATYINGHQESVLRSHKSRTVENSAAYLLPHIKPGMRILDVGCGPGTISIDFAKLVPQGHVVGVENSPEVLVEARASAAAQGVTNIEFIVGDIHALDFPDGTFDIVHAHQVLQHVSDQVGALREMRRVTKAGGFVATRESEMSTMTWFPEDDALVRWRDLHVRVGRALGGEPHAGRRLVSWAMQAGFARKDITASSTSWCFSDAEDRAWWSVMWADRILGSSFPQRVLDGGHATQADLEQMALAWRKWGEQEDGWHAFLHGEVLCRVL</sequence>
<reference evidence="2 3" key="1">
    <citation type="journal article" date="2012" name="Science">
        <title>The Paleozoic origin of enzymatic lignin decomposition reconstructed from 31 fungal genomes.</title>
        <authorList>
            <person name="Floudas D."/>
            <person name="Binder M."/>
            <person name="Riley R."/>
            <person name="Barry K."/>
            <person name="Blanchette R.A."/>
            <person name="Henrissat B."/>
            <person name="Martinez A.T."/>
            <person name="Otillar R."/>
            <person name="Spatafora J.W."/>
            <person name="Yadav J.S."/>
            <person name="Aerts A."/>
            <person name="Benoit I."/>
            <person name="Boyd A."/>
            <person name="Carlson A."/>
            <person name="Copeland A."/>
            <person name="Coutinho P.M."/>
            <person name="de Vries R.P."/>
            <person name="Ferreira P."/>
            <person name="Findley K."/>
            <person name="Foster B."/>
            <person name="Gaskell J."/>
            <person name="Glotzer D."/>
            <person name="Gorecki P."/>
            <person name="Heitman J."/>
            <person name="Hesse C."/>
            <person name="Hori C."/>
            <person name="Igarashi K."/>
            <person name="Jurgens J.A."/>
            <person name="Kallen N."/>
            <person name="Kersten P."/>
            <person name="Kohler A."/>
            <person name="Kuees U."/>
            <person name="Kumar T.K.A."/>
            <person name="Kuo A."/>
            <person name="LaButti K."/>
            <person name="Larrondo L.F."/>
            <person name="Lindquist E."/>
            <person name="Ling A."/>
            <person name="Lombard V."/>
            <person name="Lucas S."/>
            <person name="Lundell T."/>
            <person name="Martin R."/>
            <person name="McLaughlin D.J."/>
            <person name="Morgenstern I."/>
            <person name="Morin E."/>
            <person name="Murat C."/>
            <person name="Nagy L.G."/>
            <person name="Nolan M."/>
            <person name="Ohm R.A."/>
            <person name="Patyshakuliyeva A."/>
            <person name="Rokas A."/>
            <person name="Ruiz-Duenas F.J."/>
            <person name="Sabat G."/>
            <person name="Salamov A."/>
            <person name="Samejima M."/>
            <person name="Schmutz J."/>
            <person name="Slot J.C."/>
            <person name="St John F."/>
            <person name="Stenlid J."/>
            <person name="Sun H."/>
            <person name="Sun S."/>
            <person name="Syed K."/>
            <person name="Tsang A."/>
            <person name="Wiebenga A."/>
            <person name="Young D."/>
            <person name="Pisabarro A."/>
            <person name="Eastwood D.C."/>
            <person name="Martin F."/>
            <person name="Cullen D."/>
            <person name="Grigoriev I.V."/>
            <person name="Hibbett D.S."/>
        </authorList>
    </citation>
    <scope>NUCLEOTIDE SEQUENCE</scope>
    <source>
        <strain evidence="3">FP-58527</strain>
    </source>
</reference>
<name>S8EII5_FOMSC</name>
<feature type="domain" description="Methyltransferase" evidence="1">
    <location>
        <begin position="37"/>
        <end position="154"/>
    </location>
</feature>
<organism evidence="2 3">
    <name type="scientific">Fomitopsis schrenkii</name>
    <name type="common">Brown rot fungus</name>
    <dbReference type="NCBI Taxonomy" id="2126942"/>
    <lineage>
        <taxon>Eukaryota</taxon>
        <taxon>Fungi</taxon>
        <taxon>Dikarya</taxon>
        <taxon>Basidiomycota</taxon>
        <taxon>Agaricomycotina</taxon>
        <taxon>Agaricomycetes</taxon>
        <taxon>Polyporales</taxon>
        <taxon>Fomitopsis</taxon>
    </lineage>
</organism>
<dbReference type="SUPFAM" id="SSF53335">
    <property type="entry name" value="S-adenosyl-L-methionine-dependent methyltransferases"/>
    <property type="match status" value="1"/>
</dbReference>
<evidence type="ECO:0000259" key="1">
    <source>
        <dbReference type="Pfam" id="PF13847"/>
    </source>
</evidence>
<dbReference type="CDD" id="cd02440">
    <property type="entry name" value="AdoMet_MTases"/>
    <property type="match status" value="1"/>
</dbReference>
<dbReference type="InParanoid" id="S8EII5"/>
<dbReference type="HOGENOM" id="CLU_057148_1_0_1"/>
<proteinExistence type="predicted"/>